<dbReference type="OrthoDB" id="7844624at2"/>
<dbReference type="InterPro" id="IPR015018">
    <property type="entry name" value="DUF1905"/>
</dbReference>
<keyword evidence="2" id="KW-1185">Reference proteome</keyword>
<evidence type="ECO:0008006" key="3">
    <source>
        <dbReference type="Google" id="ProtNLM"/>
    </source>
</evidence>
<dbReference type="Pfam" id="PF08922">
    <property type="entry name" value="DUF1905"/>
    <property type="match status" value="1"/>
</dbReference>
<evidence type="ECO:0000313" key="2">
    <source>
        <dbReference type="Proteomes" id="UP000199167"/>
    </source>
</evidence>
<dbReference type="RefSeq" id="WP_089997099.1">
    <property type="nucleotide sequence ID" value="NZ_FOIZ01000002.1"/>
</dbReference>
<dbReference type="Gene3D" id="2.40.30.100">
    <property type="entry name" value="AF2212/PG0164-like"/>
    <property type="match status" value="1"/>
</dbReference>
<name>A0A1I0RXJ6_9RHOB</name>
<dbReference type="InterPro" id="IPR037079">
    <property type="entry name" value="AF2212/PG0164-like_sf"/>
</dbReference>
<dbReference type="STRING" id="364200.SAMN04488515_3477"/>
<dbReference type="Proteomes" id="UP000199167">
    <property type="component" value="Unassembled WGS sequence"/>
</dbReference>
<dbReference type="Pfam" id="PF13376">
    <property type="entry name" value="OmdA"/>
    <property type="match status" value="1"/>
</dbReference>
<dbReference type="EMBL" id="FOIZ01000002">
    <property type="protein sequence ID" value="SEW46294.1"/>
    <property type="molecule type" value="Genomic_DNA"/>
</dbReference>
<proteinExistence type="predicted"/>
<reference evidence="1 2" key="1">
    <citation type="submission" date="2016-10" db="EMBL/GenBank/DDBJ databases">
        <authorList>
            <person name="de Groot N.N."/>
        </authorList>
    </citation>
    <scope>NUCLEOTIDE SEQUENCE [LARGE SCALE GENOMIC DNA]</scope>
    <source>
        <strain evidence="1 2">DSM 17925</strain>
    </source>
</reference>
<accession>A0A1I0RXJ6</accession>
<organism evidence="1 2">
    <name type="scientific">Cognatiyoonia koreensis</name>
    <dbReference type="NCBI Taxonomy" id="364200"/>
    <lineage>
        <taxon>Bacteria</taxon>
        <taxon>Pseudomonadati</taxon>
        <taxon>Pseudomonadota</taxon>
        <taxon>Alphaproteobacteria</taxon>
        <taxon>Rhodobacterales</taxon>
        <taxon>Paracoccaceae</taxon>
        <taxon>Cognatiyoonia</taxon>
    </lineage>
</organism>
<evidence type="ECO:0000313" key="1">
    <source>
        <dbReference type="EMBL" id="SEW46294.1"/>
    </source>
</evidence>
<gene>
    <name evidence="1" type="ORF">SAMN04488515_3477</name>
</gene>
<protein>
    <recommendedName>
        <fullName evidence="3">Bacteriocin-protection, YdeI or OmpD-Associated</fullName>
    </recommendedName>
</protein>
<sequence>MSNYISFIGKVVPMAWGDSTYTVLPLPDEVMQELGKQGAKRVEGEINDHPINLALTKAPVIDQTFLYAGKTLLKECDITPGEDVEVRLRKADPNDVETPADVAQALRAAGKTDLWNALTPGRQRGLLHQIQAAKRAETRKKRIAALIKELGP</sequence>
<dbReference type="SUPFAM" id="SSF141694">
    <property type="entry name" value="AF2212/PG0164-like"/>
    <property type="match status" value="1"/>
</dbReference>
<dbReference type="AlphaFoldDB" id="A0A1I0RXJ6"/>